<evidence type="ECO:0008006" key="4">
    <source>
        <dbReference type="Google" id="ProtNLM"/>
    </source>
</evidence>
<dbReference type="EMBL" id="BAABGL010000012">
    <property type="protein sequence ID" value="GAA4390967.1"/>
    <property type="molecule type" value="Genomic_DNA"/>
</dbReference>
<comment type="caution">
    <text evidence="2">The sequence shown here is derived from an EMBL/GenBank/DDBJ whole genome shotgun (WGS) entry which is preliminary data.</text>
</comment>
<dbReference type="Proteomes" id="UP001500642">
    <property type="component" value="Unassembled WGS sequence"/>
</dbReference>
<keyword evidence="1" id="KW-1133">Transmembrane helix</keyword>
<dbReference type="RefSeq" id="WP_247425181.1">
    <property type="nucleotide sequence ID" value="NZ_BAABGL010000012.1"/>
</dbReference>
<sequence>MSRDRERLRPAQLRRVDELWGRLWHTGSVEIPPRTGRLVLLLIGAVVFTLLICILLFTTAVAVGSGEEPWWVAFNPMTLIMFVGLFFFGFLGIPAVIIVMVNRPTLVLNRDGYAEVVGRGSSRKVRAFLPWDDVERIGATFIAAHKWPMPPTHLVTIVLTPEAFAAHTAGSGKLARILSAADRSISGPRSFVLRHGIHGHGRVLQELFTRAHEQFARTR</sequence>
<keyword evidence="1" id="KW-0472">Membrane</keyword>
<evidence type="ECO:0000256" key="1">
    <source>
        <dbReference type="SAM" id="Phobius"/>
    </source>
</evidence>
<keyword evidence="1" id="KW-0812">Transmembrane</keyword>
<feature type="transmembrane region" description="Helical" evidence="1">
    <location>
        <begin position="38"/>
        <end position="59"/>
    </location>
</feature>
<evidence type="ECO:0000313" key="3">
    <source>
        <dbReference type="Proteomes" id="UP001500642"/>
    </source>
</evidence>
<name>A0ABP8JI89_9MICO</name>
<evidence type="ECO:0000313" key="2">
    <source>
        <dbReference type="EMBL" id="GAA4390967.1"/>
    </source>
</evidence>
<feature type="transmembrane region" description="Helical" evidence="1">
    <location>
        <begin position="79"/>
        <end position="101"/>
    </location>
</feature>
<keyword evidence="3" id="KW-1185">Reference proteome</keyword>
<gene>
    <name evidence="2" type="ORF">GCM10023167_17930</name>
</gene>
<organism evidence="2 3">
    <name type="scientific">Brevibacterium pityocampae</name>
    <dbReference type="NCBI Taxonomy" id="506594"/>
    <lineage>
        <taxon>Bacteria</taxon>
        <taxon>Bacillati</taxon>
        <taxon>Actinomycetota</taxon>
        <taxon>Actinomycetes</taxon>
        <taxon>Micrococcales</taxon>
        <taxon>Brevibacteriaceae</taxon>
        <taxon>Brevibacterium</taxon>
    </lineage>
</organism>
<proteinExistence type="predicted"/>
<accession>A0ABP8JI89</accession>
<protein>
    <recommendedName>
        <fullName evidence="4">PH domain-containing protein</fullName>
    </recommendedName>
</protein>
<reference evidence="3" key="1">
    <citation type="journal article" date="2019" name="Int. J. Syst. Evol. Microbiol.">
        <title>The Global Catalogue of Microorganisms (GCM) 10K type strain sequencing project: providing services to taxonomists for standard genome sequencing and annotation.</title>
        <authorList>
            <consortium name="The Broad Institute Genomics Platform"/>
            <consortium name="The Broad Institute Genome Sequencing Center for Infectious Disease"/>
            <person name="Wu L."/>
            <person name="Ma J."/>
        </authorList>
    </citation>
    <scope>NUCLEOTIDE SEQUENCE [LARGE SCALE GENOMIC DNA]</scope>
    <source>
        <strain evidence="3">JCM 17808</strain>
    </source>
</reference>